<keyword evidence="2" id="KW-0833">Ubl conjugation pathway</keyword>
<dbReference type="SUPFAM" id="SSF54695">
    <property type="entry name" value="POZ domain"/>
    <property type="match status" value="1"/>
</dbReference>
<evidence type="ECO:0000256" key="3">
    <source>
        <dbReference type="PROSITE-ProRule" id="PRU00982"/>
    </source>
</evidence>
<proteinExistence type="inferred from homology"/>
<dbReference type="InterPro" id="IPR043454">
    <property type="entry name" value="NPH3/RPT2-like"/>
</dbReference>
<keyword evidence="7" id="KW-1185">Reference proteome</keyword>
<evidence type="ECO:0000256" key="5">
    <source>
        <dbReference type="SAM" id="MobiDB-lite"/>
    </source>
</evidence>
<feature type="compositionally biased region" description="Polar residues" evidence="5">
    <location>
        <begin position="57"/>
        <end position="66"/>
    </location>
</feature>
<dbReference type="Gene3D" id="3.30.710.10">
    <property type="entry name" value="Potassium Channel Kv1.1, Chain A"/>
    <property type="match status" value="1"/>
</dbReference>
<dbReference type="InterPro" id="IPR027356">
    <property type="entry name" value="NPH3_dom"/>
</dbReference>
<evidence type="ECO:0000256" key="1">
    <source>
        <dbReference type="ARBA" id="ARBA00004906"/>
    </source>
</evidence>
<dbReference type="InterPro" id="IPR011333">
    <property type="entry name" value="SKP1/BTB/POZ_sf"/>
</dbReference>
<organism evidence="7 8">
    <name type="scientific">Ziziphus jujuba</name>
    <name type="common">Chinese jujube</name>
    <name type="synonym">Ziziphus sativa</name>
    <dbReference type="NCBI Taxonomy" id="326968"/>
    <lineage>
        <taxon>Eukaryota</taxon>
        <taxon>Viridiplantae</taxon>
        <taxon>Streptophyta</taxon>
        <taxon>Embryophyta</taxon>
        <taxon>Tracheophyta</taxon>
        <taxon>Spermatophyta</taxon>
        <taxon>Magnoliopsida</taxon>
        <taxon>eudicotyledons</taxon>
        <taxon>Gunneridae</taxon>
        <taxon>Pentapetalae</taxon>
        <taxon>rosids</taxon>
        <taxon>fabids</taxon>
        <taxon>Rosales</taxon>
        <taxon>Rhamnaceae</taxon>
        <taxon>Paliureae</taxon>
        <taxon>Ziziphus</taxon>
    </lineage>
</organism>
<evidence type="ECO:0000256" key="4">
    <source>
        <dbReference type="SAM" id="Coils"/>
    </source>
</evidence>
<comment type="similarity">
    <text evidence="3">Belongs to the NPH3 family.</text>
</comment>
<protein>
    <submittedName>
        <fullName evidence="8">BTB/POZ domain-containing protein At5g66560</fullName>
    </submittedName>
</protein>
<dbReference type="Proteomes" id="UP001652623">
    <property type="component" value="Chromosome 7"/>
</dbReference>
<dbReference type="AlphaFoldDB" id="A0A6P4A4D5"/>
<dbReference type="RefSeq" id="XP_015890105.2">
    <property type="nucleotide sequence ID" value="XM_016034619.4"/>
</dbReference>
<evidence type="ECO:0000313" key="8">
    <source>
        <dbReference type="RefSeq" id="XP_015890105.2"/>
    </source>
</evidence>
<dbReference type="GO" id="GO:0016567">
    <property type="term" value="P:protein ubiquitination"/>
    <property type="evidence" value="ECO:0007669"/>
    <property type="project" value="UniProtKB-UniPathway"/>
</dbReference>
<reference evidence="8" key="1">
    <citation type="submission" date="2025-08" db="UniProtKB">
        <authorList>
            <consortium name="RefSeq"/>
        </authorList>
    </citation>
    <scope>IDENTIFICATION</scope>
    <source>
        <tissue evidence="8">Seedling</tissue>
    </source>
</reference>
<dbReference type="GeneID" id="107424761"/>
<dbReference type="Pfam" id="PF03000">
    <property type="entry name" value="NPH3"/>
    <property type="match status" value="1"/>
</dbReference>
<evidence type="ECO:0000313" key="7">
    <source>
        <dbReference type="Proteomes" id="UP001652623"/>
    </source>
</evidence>
<gene>
    <name evidence="8" type="primary">LOC107424761</name>
</gene>
<feature type="region of interest" description="Disordered" evidence="5">
    <location>
        <begin position="53"/>
        <end position="80"/>
    </location>
</feature>
<name>A0A6P4A4D5_ZIZJJ</name>
<dbReference type="PROSITE" id="PS51649">
    <property type="entry name" value="NPH3"/>
    <property type="match status" value="1"/>
</dbReference>
<feature type="compositionally biased region" description="Acidic residues" evidence="5">
    <location>
        <begin position="553"/>
        <end position="562"/>
    </location>
</feature>
<dbReference type="KEGG" id="zju:107424761"/>
<feature type="region of interest" description="Disordered" evidence="5">
    <location>
        <begin position="538"/>
        <end position="581"/>
    </location>
</feature>
<dbReference type="PANTHER" id="PTHR32370">
    <property type="entry name" value="OS12G0117600 PROTEIN"/>
    <property type="match status" value="1"/>
</dbReference>
<keyword evidence="4" id="KW-0175">Coiled coil</keyword>
<evidence type="ECO:0000259" key="6">
    <source>
        <dbReference type="PROSITE" id="PS51649"/>
    </source>
</evidence>
<evidence type="ECO:0000256" key="2">
    <source>
        <dbReference type="ARBA" id="ARBA00022786"/>
    </source>
</evidence>
<feature type="domain" description="NPH3" evidence="6">
    <location>
        <begin position="239"/>
        <end position="522"/>
    </location>
</feature>
<sequence length="669" mass="74126">MAAAEKPSSKGQAWFCTNGLPSDIEVEVDDMTFHLHKFPLMSKSLKIHSLVTEQEKNPNPSSSGIRTSAGDEPQEEDGGDEIEEVHCHLALSDFPGGSETFELAAKFCYGVKVDLTASNVAPLRCAGEFLEMTEEYSEDNLISKTERFFSQYVLKSLKDSVKALKSCERLMPMAESLGITERCIESIASRACAADPSLFGWPVNDGVNSVGDSSKQMLWNGIGTGGRRKGLGRANNNADSWLEELALLSLPFFKRLILAMRAGNLRSEMIENCLMYYAKRYIPGISRTNRKPSSSSSSVASESEQRELLETIITNLPLEKSSNRSSTATRFLFGLLRTANILNASETSKAVLEKKIGLQLEQATLDDLLIPSYSYLNETLYDVDCVERILAYFLNGLEQRNAAEIEGEDPADGVRSPALMLVGKLIDGYLSEIASDANLKPERFYNLAMSLPEQARLFDDGLYRAVDVYLKAHPWISEADRDKICGVLDCQKLTLEACTHAAQNERLPLRAVVQVLFFEQLQLRHAIAGTLIAAEGAAMEPGRPSAMRRERGEDEDEEEEDVAGVSAPAAQDSYESSSQTWKAAVRENQVLRLDMDSMRTRVHQLERECSTMKKVIEKIDKAGPPGGGTGSWKGSLTRRFGCKFKTQVCDSHEQTVVDARKGRHHHHQQ</sequence>
<dbReference type="UniPathway" id="UPA00143"/>
<comment type="pathway">
    <text evidence="1">Protein modification; protein ubiquitination.</text>
</comment>
<dbReference type="InParanoid" id="A0A6P4A4D5"/>
<feature type="coiled-coil region" evidence="4">
    <location>
        <begin position="588"/>
        <end position="622"/>
    </location>
</feature>
<accession>A0A6P4A4D5</accession>